<dbReference type="GO" id="GO:0008270">
    <property type="term" value="F:zinc ion binding"/>
    <property type="evidence" value="ECO:0007669"/>
    <property type="project" value="InterPro"/>
</dbReference>
<dbReference type="OMA" id="WDDWDAI"/>
<dbReference type="PhylomeDB" id="A0A0A2KY62"/>
<evidence type="ECO:0000256" key="1">
    <source>
        <dbReference type="ARBA" id="ARBA00004123"/>
    </source>
</evidence>
<dbReference type="Pfam" id="PF00172">
    <property type="entry name" value="Zn_clus"/>
    <property type="match status" value="1"/>
</dbReference>
<dbReference type="SMART" id="SM00906">
    <property type="entry name" value="Fungal_trans"/>
    <property type="match status" value="1"/>
</dbReference>
<protein>
    <submittedName>
        <fullName evidence="9">Transcription factor, fungi</fullName>
    </submittedName>
</protein>
<evidence type="ECO:0000313" key="10">
    <source>
        <dbReference type="Proteomes" id="UP000030104"/>
    </source>
</evidence>
<dbReference type="HOGENOM" id="CLU_004083_9_0_1"/>
<dbReference type="Proteomes" id="UP000030104">
    <property type="component" value="Unassembled WGS sequence"/>
</dbReference>
<dbReference type="InterPro" id="IPR007219">
    <property type="entry name" value="XnlR_reg_dom"/>
</dbReference>
<dbReference type="GO" id="GO:0006351">
    <property type="term" value="P:DNA-templated transcription"/>
    <property type="evidence" value="ECO:0007669"/>
    <property type="project" value="InterPro"/>
</dbReference>
<keyword evidence="3" id="KW-0805">Transcription regulation</keyword>
<feature type="region of interest" description="Disordered" evidence="7">
    <location>
        <begin position="1"/>
        <end position="20"/>
    </location>
</feature>
<dbReference type="STRING" id="40296.A0A0A2KY62"/>
<comment type="caution">
    <text evidence="9">The sequence shown here is derived from an EMBL/GenBank/DDBJ whole genome shotgun (WGS) entry which is preliminary data.</text>
</comment>
<evidence type="ECO:0000256" key="3">
    <source>
        <dbReference type="ARBA" id="ARBA00023015"/>
    </source>
</evidence>
<keyword evidence="4" id="KW-0238">DNA-binding</keyword>
<name>A0A0A2KY62_PENIT</name>
<dbReference type="GO" id="GO:0003677">
    <property type="term" value="F:DNA binding"/>
    <property type="evidence" value="ECO:0007669"/>
    <property type="project" value="UniProtKB-KW"/>
</dbReference>
<feature type="compositionally biased region" description="Basic and acidic residues" evidence="7">
    <location>
        <begin position="106"/>
        <end position="117"/>
    </location>
</feature>
<evidence type="ECO:0000313" key="9">
    <source>
        <dbReference type="EMBL" id="KGO72767.1"/>
    </source>
</evidence>
<proteinExistence type="predicted"/>
<dbReference type="SMART" id="SM00066">
    <property type="entry name" value="GAL4"/>
    <property type="match status" value="1"/>
</dbReference>
<dbReference type="PROSITE" id="PS00463">
    <property type="entry name" value="ZN2_CY6_FUNGAL_1"/>
    <property type="match status" value="1"/>
</dbReference>
<dbReference type="PANTHER" id="PTHR31001:SF40">
    <property type="entry name" value="ZN(II)2CYS6 TRANSCRIPTION FACTOR (EUROFUNG)"/>
    <property type="match status" value="1"/>
</dbReference>
<dbReference type="EMBL" id="JQGA01000866">
    <property type="protein sequence ID" value="KGO72767.1"/>
    <property type="molecule type" value="Genomic_DNA"/>
</dbReference>
<evidence type="ECO:0000256" key="4">
    <source>
        <dbReference type="ARBA" id="ARBA00023125"/>
    </source>
</evidence>
<keyword evidence="2" id="KW-0479">Metal-binding</keyword>
<sequence length="846" mass="95752">MATITPGIDEESAPRRENARRRNRVISSCLECRRRKMKCDRADPCGNCRTSKLQCIYIKSAVTDTELRRKLKEVKEAKDAIDGALRADFDNQPSNLKNESHRKRARQPEADPKHDSDTSDDGGYLEPTPLAVQDAAYADDVDDETEDLGIKIGRMRLGERIGGLYRPKIADEILSSLQHSSRGSSPLVSSLVAPATTYEPTQNKSFETPSANLIFNQIPPNEPILQHIPPRHIADQMVSHYWSTVHPVARVLHRPSFAQRYKTWWELIENGHLVPPSLGAIVSSVMFSAVVAMSEVQVLELCHTPREEMKRRLQIDTETALSKANILQSTKIETLQAFVAYLLLICAEEISRSHSALTGMAIRIAECMGLHRDPEEYGFSPAEGQTRRLLWYQICYLDLRTSEIQGPRPFIREGGYTTRLPLDVTSARSLSPKTSLASNELVFSMIRFECQEMQRRCLRLRNRVDQKKISLTKAISKIEAFRITMDSKYGPYLNSPSPSPIQRMSSLVLKLFVSLLYITILHRYMNSVTYRIPDRLRQIVLVKGTEALEAAVELESAEDLQQWAWYSSSYQQYHTAFLLLFEVFRYPMRKEATRIWLCLDFIFADALTDIPSMSPARSSPTVQDVIAHRHMKARYLLTVICEKMRAYQKAKGLKSPLEFKDSMILITPQKEGDDSDPKMPLNYAHEEPGAEALVGNPPAVSESLPFTYDRIDPAMVELPSTLLTNTTTNSTTAMSHIFDNATSTWTSSGELSPWIQFGEYELNDDGGTRPNSVHQCSDAASTTVHESLRAMQCVEETQEFETIDPHMLEIDWNLWDSVFPPQVNDGNLDISDDYFLTSHGAFDPTV</sequence>
<dbReference type="InterPro" id="IPR001138">
    <property type="entry name" value="Zn2Cys6_DnaBD"/>
</dbReference>
<dbReference type="AlphaFoldDB" id="A0A0A2KY62"/>
<dbReference type="GO" id="GO:0005634">
    <property type="term" value="C:nucleus"/>
    <property type="evidence" value="ECO:0007669"/>
    <property type="project" value="UniProtKB-SubCell"/>
</dbReference>
<dbReference type="CDD" id="cd00067">
    <property type="entry name" value="GAL4"/>
    <property type="match status" value="1"/>
</dbReference>
<dbReference type="InterPro" id="IPR036864">
    <property type="entry name" value="Zn2-C6_fun-type_DNA-bd_sf"/>
</dbReference>
<keyword evidence="10" id="KW-1185">Reference proteome</keyword>
<evidence type="ECO:0000256" key="7">
    <source>
        <dbReference type="SAM" id="MobiDB-lite"/>
    </source>
</evidence>
<dbReference type="InterPro" id="IPR050613">
    <property type="entry name" value="Sec_Metabolite_Reg"/>
</dbReference>
<evidence type="ECO:0000259" key="8">
    <source>
        <dbReference type="PROSITE" id="PS50048"/>
    </source>
</evidence>
<dbReference type="PANTHER" id="PTHR31001">
    <property type="entry name" value="UNCHARACTERIZED TRANSCRIPTIONAL REGULATORY PROTEIN"/>
    <property type="match status" value="1"/>
</dbReference>
<gene>
    <name evidence="9" type="ORF">PITC_057430</name>
</gene>
<dbReference type="Pfam" id="PF04082">
    <property type="entry name" value="Fungal_trans"/>
    <property type="match status" value="1"/>
</dbReference>
<comment type="subcellular location">
    <subcellularLocation>
        <location evidence="1">Nucleus</location>
    </subcellularLocation>
</comment>
<dbReference type="PROSITE" id="PS50048">
    <property type="entry name" value="ZN2_CY6_FUNGAL_2"/>
    <property type="match status" value="1"/>
</dbReference>
<evidence type="ECO:0000256" key="2">
    <source>
        <dbReference type="ARBA" id="ARBA00022723"/>
    </source>
</evidence>
<organism evidence="9 10">
    <name type="scientific">Penicillium italicum</name>
    <name type="common">Blue mold</name>
    <dbReference type="NCBI Taxonomy" id="40296"/>
    <lineage>
        <taxon>Eukaryota</taxon>
        <taxon>Fungi</taxon>
        <taxon>Dikarya</taxon>
        <taxon>Ascomycota</taxon>
        <taxon>Pezizomycotina</taxon>
        <taxon>Eurotiomycetes</taxon>
        <taxon>Eurotiomycetidae</taxon>
        <taxon>Eurotiales</taxon>
        <taxon>Aspergillaceae</taxon>
        <taxon>Penicillium</taxon>
    </lineage>
</organism>
<dbReference type="CDD" id="cd12148">
    <property type="entry name" value="fungal_TF_MHR"/>
    <property type="match status" value="1"/>
</dbReference>
<evidence type="ECO:0000256" key="5">
    <source>
        <dbReference type="ARBA" id="ARBA00023163"/>
    </source>
</evidence>
<keyword evidence="6" id="KW-0539">Nucleus</keyword>
<keyword evidence="5" id="KW-0804">Transcription</keyword>
<feature type="domain" description="Zn(2)-C6 fungal-type" evidence="8">
    <location>
        <begin position="28"/>
        <end position="57"/>
    </location>
</feature>
<accession>A0A0A2KY62</accession>
<dbReference type="OrthoDB" id="424974at2759"/>
<dbReference type="GO" id="GO:0000981">
    <property type="term" value="F:DNA-binding transcription factor activity, RNA polymerase II-specific"/>
    <property type="evidence" value="ECO:0007669"/>
    <property type="project" value="InterPro"/>
</dbReference>
<reference evidence="9 10" key="1">
    <citation type="journal article" date="2015" name="Mol. Plant Microbe Interact.">
        <title>Genome, transcriptome, and functional analyses of Penicillium expansum provide new insights into secondary metabolism and pathogenicity.</title>
        <authorList>
            <person name="Ballester A.R."/>
            <person name="Marcet-Houben M."/>
            <person name="Levin E."/>
            <person name="Sela N."/>
            <person name="Selma-Lazaro C."/>
            <person name="Carmona L."/>
            <person name="Wisniewski M."/>
            <person name="Droby S."/>
            <person name="Gonzalez-Candelas L."/>
            <person name="Gabaldon T."/>
        </authorList>
    </citation>
    <scope>NUCLEOTIDE SEQUENCE [LARGE SCALE GENOMIC DNA]</scope>
    <source>
        <strain evidence="9 10">PHI-1</strain>
    </source>
</reference>
<evidence type="ECO:0000256" key="6">
    <source>
        <dbReference type="ARBA" id="ARBA00023242"/>
    </source>
</evidence>
<feature type="region of interest" description="Disordered" evidence="7">
    <location>
        <begin position="85"/>
        <end position="127"/>
    </location>
</feature>
<dbReference type="SUPFAM" id="SSF57701">
    <property type="entry name" value="Zn2/Cys6 DNA-binding domain"/>
    <property type="match status" value="1"/>
</dbReference>
<dbReference type="Gene3D" id="4.10.240.10">
    <property type="entry name" value="Zn(2)-C6 fungal-type DNA-binding domain"/>
    <property type="match status" value="1"/>
</dbReference>